<dbReference type="InterPro" id="IPR052375">
    <property type="entry name" value="Complex_I_20kDa-like"/>
</dbReference>
<protein>
    <recommendedName>
        <fullName evidence="7">4Fe-4S ferredoxin-type domain-containing protein</fullName>
    </recommendedName>
</protein>
<evidence type="ECO:0000313" key="8">
    <source>
        <dbReference type="EMBL" id="GIL25439.1"/>
    </source>
</evidence>
<evidence type="ECO:0000256" key="2">
    <source>
        <dbReference type="ARBA" id="ARBA00009173"/>
    </source>
</evidence>
<dbReference type="RefSeq" id="WP_207123053.1">
    <property type="nucleotide sequence ID" value="NZ_BOPO01000006.1"/>
</dbReference>
<evidence type="ECO:0000256" key="1">
    <source>
        <dbReference type="ARBA" id="ARBA00001966"/>
    </source>
</evidence>
<evidence type="ECO:0000256" key="3">
    <source>
        <dbReference type="ARBA" id="ARBA00022485"/>
    </source>
</evidence>
<dbReference type="PANTHER" id="PTHR42989">
    <property type="entry name" value="HYDROGENASE-4 COMPONENT I"/>
    <property type="match status" value="1"/>
</dbReference>
<organism evidence="8 9">
    <name type="scientific">Actinocatenispora comari</name>
    <dbReference type="NCBI Taxonomy" id="2807577"/>
    <lineage>
        <taxon>Bacteria</taxon>
        <taxon>Bacillati</taxon>
        <taxon>Actinomycetota</taxon>
        <taxon>Actinomycetes</taxon>
        <taxon>Micromonosporales</taxon>
        <taxon>Micromonosporaceae</taxon>
        <taxon>Actinocatenispora</taxon>
    </lineage>
</organism>
<dbReference type="Pfam" id="PF01058">
    <property type="entry name" value="Oxidored_q6"/>
    <property type="match status" value="1"/>
</dbReference>
<evidence type="ECO:0000259" key="7">
    <source>
        <dbReference type="PROSITE" id="PS51379"/>
    </source>
</evidence>
<dbReference type="GO" id="GO:0051539">
    <property type="term" value="F:4 iron, 4 sulfur cluster binding"/>
    <property type="evidence" value="ECO:0007669"/>
    <property type="project" value="UniProtKB-KW"/>
</dbReference>
<comment type="caution">
    <text evidence="8">The sequence shown here is derived from an EMBL/GenBank/DDBJ whole genome shotgun (WGS) entry which is preliminary data.</text>
</comment>
<keyword evidence="5" id="KW-0408">Iron</keyword>
<comment type="cofactor">
    <cofactor evidence="1">
        <name>[4Fe-4S] cluster</name>
        <dbReference type="ChEBI" id="CHEBI:49883"/>
    </cofactor>
</comment>
<dbReference type="InterPro" id="IPR017896">
    <property type="entry name" value="4Fe4S_Fe-S-bd"/>
</dbReference>
<keyword evidence="4" id="KW-0479">Metal-binding</keyword>
<dbReference type="PROSITE" id="PS51379">
    <property type="entry name" value="4FE4S_FER_2"/>
    <property type="match status" value="1"/>
</dbReference>
<comment type="similarity">
    <text evidence="2">Belongs to the complex I 20 kDa subunit family.</text>
</comment>
<name>A0A8J4A5M7_9ACTN</name>
<feature type="domain" description="4Fe-4S ferredoxin-type" evidence="7">
    <location>
        <begin position="57"/>
        <end position="85"/>
    </location>
</feature>
<evidence type="ECO:0000313" key="9">
    <source>
        <dbReference type="Proteomes" id="UP000614996"/>
    </source>
</evidence>
<dbReference type="SUPFAM" id="SSF56770">
    <property type="entry name" value="HydA/Nqo6-like"/>
    <property type="match status" value="1"/>
</dbReference>
<reference evidence="9" key="1">
    <citation type="journal article" date="2021" name="Int. J. Syst. Evol. Microbiol.">
        <title>Actinocatenispora comari sp. nov., an endophytic actinomycete isolated from aerial parts of Comarum salesowianum.</title>
        <authorList>
            <person name="Oyunbileg N."/>
            <person name="Iizaka Y."/>
            <person name="Hamada M."/>
            <person name="Davaapurev B.O."/>
            <person name="Fukumoto A."/>
            <person name="Tsetseg B."/>
            <person name="Kato F."/>
            <person name="Tamura T."/>
            <person name="Batkhuu J."/>
            <person name="Anzai Y."/>
        </authorList>
    </citation>
    <scope>NUCLEOTIDE SEQUENCE [LARGE SCALE GENOMIC DNA]</scope>
    <source>
        <strain evidence="9">NUM-2625</strain>
    </source>
</reference>
<dbReference type="InterPro" id="IPR006137">
    <property type="entry name" value="NADH_UbQ_OxRdtase-like_20kDa"/>
</dbReference>
<dbReference type="SUPFAM" id="SSF54862">
    <property type="entry name" value="4Fe-4S ferredoxins"/>
    <property type="match status" value="1"/>
</dbReference>
<dbReference type="AlphaFoldDB" id="A0A8J4A5M7"/>
<evidence type="ECO:0000256" key="6">
    <source>
        <dbReference type="ARBA" id="ARBA00023014"/>
    </source>
</evidence>
<dbReference type="PANTHER" id="PTHR42989:SF1">
    <property type="entry name" value="FORMATE HYDROGENLYASE SUBUNIT 7-RELATED"/>
    <property type="match status" value="1"/>
</dbReference>
<sequence>MWVLRGLRNGVVTTRYPRRPDAYESSFPAAVGVVDPAARLPGVAGVCPTGAIEADEGGVRLDRGRCILCGSCVRAHPEVFSWAAGSETAATDQATLVVGDEPEDDDALSALRADLARRVRRLRRSVHVRHLDAGSDGSDEWEIQALLNPVYDVHRLGIFFTASPRHADILMITGAGARGMIAPIARTLEAMPRPVVTIAVGADAISGGLVSPSYATSGGVGALLPIDVWVPGSPPTPFTLLHAILLALGRVPAGREVTA</sequence>
<dbReference type="GO" id="GO:0046872">
    <property type="term" value="F:metal ion binding"/>
    <property type="evidence" value="ECO:0007669"/>
    <property type="project" value="UniProtKB-KW"/>
</dbReference>
<gene>
    <name evidence="8" type="ORF">NUM_06940</name>
</gene>
<keyword evidence="9" id="KW-1185">Reference proteome</keyword>
<dbReference type="Gene3D" id="3.30.70.20">
    <property type="match status" value="1"/>
</dbReference>
<evidence type="ECO:0000256" key="5">
    <source>
        <dbReference type="ARBA" id="ARBA00023004"/>
    </source>
</evidence>
<dbReference type="Gene3D" id="3.40.50.12280">
    <property type="match status" value="1"/>
</dbReference>
<dbReference type="Proteomes" id="UP000614996">
    <property type="component" value="Unassembled WGS sequence"/>
</dbReference>
<evidence type="ECO:0000256" key="4">
    <source>
        <dbReference type="ARBA" id="ARBA00022723"/>
    </source>
</evidence>
<proteinExistence type="inferred from homology"/>
<accession>A0A8J4A5M7</accession>
<keyword evidence="3" id="KW-0004">4Fe-4S</keyword>
<keyword evidence="6" id="KW-0411">Iron-sulfur</keyword>
<dbReference type="EMBL" id="BOPO01000006">
    <property type="protein sequence ID" value="GIL25439.1"/>
    <property type="molecule type" value="Genomic_DNA"/>
</dbReference>